<feature type="compositionally biased region" description="Low complexity" evidence="1">
    <location>
        <begin position="46"/>
        <end position="56"/>
    </location>
</feature>
<proteinExistence type="predicted"/>
<organism evidence="2 3">
    <name type="scientific">Vigna angularis var. angularis</name>
    <dbReference type="NCBI Taxonomy" id="157739"/>
    <lineage>
        <taxon>Eukaryota</taxon>
        <taxon>Viridiplantae</taxon>
        <taxon>Streptophyta</taxon>
        <taxon>Embryophyta</taxon>
        <taxon>Tracheophyta</taxon>
        <taxon>Spermatophyta</taxon>
        <taxon>Magnoliopsida</taxon>
        <taxon>eudicotyledons</taxon>
        <taxon>Gunneridae</taxon>
        <taxon>Pentapetalae</taxon>
        <taxon>rosids</taxon>
        <taxon>fabids</taxon>
        <taxon>Fabales</taxon>
        <taxon>Fabaceae</taxon>
        <taxon>Papilionoideae</taxon>
        <taxon>50 kb inversion clade</taxon>
        <taxon>NPAAA clade</taxon>
        <taxon>indigoferoid/millettioid clade</taxon>
        <taxon>Phaseoleae</taxon>
        <taxon>Vigna</taxon>
    </lineage>
</organism>
<accession>A0A0S3R0E7</accession>
<name>A0A0S3R0E7_PHAAN</name>
<dbReference type="Proteomes" id="UP000291084">
    <property type="component" value="Chromosome 1"/>
</dbReference>
<gene>
    <name evidence="2" type="primary">Vigan.01G168700</name>
    <name evidence="2" type="ORF">VIGAN_01168700</name>
</gene>
<feature type="region of interest" description="Disordered" evidence="1">
    <location>
        <begin position="39"/>
        <end position="85"/>
    </location>
</feature>
<dbReference type="AlphaFoldDB" id="A0A0S3R0E7"/>
<evidence type="ECO:0000313" key="3">
    <source>
        <dbReference type="Proteomes" id="UP000291084"/>
    </source>
</evidence>
<evidence type="ECO:0000313" key="2">
    <source>
        <dbReference type="EMBL" id="BAT74089.1"/>
    </source>
</evidence>
<reference evidence="2 3" key="1">
    <citation type="journal article" date="2015" name="Sci. Rep.">
        <title>The power of single molecule real-time sequencing technology in the de novo assembly of a eukaryotic genome.</title>
        <authorList>
            <person name="Sakai H."/>
            <person name="Naito K."/>
            <person name="Ogiso-Tanaka E."/>
            <person name="Takahashi Y."/>
            <person name="Iseki K."/>
            <person name="Muto C."/>
            <person name="Satou K."/>
            <person name="Teruya K."/>
            <person name="Shiroma A."/>
            <person name="Shimoji M."/>
            <person name="Hirano T."/>
            <person name="Itoh T."/>
            <person name="Kaga A."/>
            <person name="Tomooka N."/>
        </authorList>
    </citation>
    <scope>NUCLEOTIDE SEQUENCE [LARGE SCALE GENOMIC DNA]</scope>
    <source>
        <strain evidence="3">cv. Shumari</strain>
    </source>
</reference>
<evidence type="ECO:0000256" key="1">
    <source>
        <dbReference type="SAM" id="MobiDB-lite"/>
    </source>
</evidence>
<feature type="non-terminal residue" evidence="2">
    <location>
        <position position="1"/>
    </location>
</feature>
<sequence>NLPPPMQPVHCQEVCTPTNNATKHPNQQCNQATTLQPASLPQVMQPTNNTPSSPTTLTKKENTRSRQQLIWSTEKNVGRETPLSN</sequence>
<keyword evidence="3" id="KW-1185">Reference proteome</keyword>
<protein>
    <submittedName>
        <fullName evidence="2">Uncharacterized protein</fullName>
    </submittedName>
</protein>
<feature type="compositionally biased region" description="Polar residues" evidence="1">
    <location>
        <begin position="65"/>
        <end position="75"/>
    </location>
</feature>
<dbReference type="EMBL" id="AP015034">
    <property type="protein sequence ID" value="BAT74089.1"/>
    <property type="molecule type" value="Genomic_DNA"/>
</dbReference>